<dbReference type="OrthoDB" id="5296987at2"/>
<evidence type="ECO:0000313" key="1">
    <source>
        <dbReference type="EMBL" id="QFU76177.1"/>
    </source>
</evidence>
<reference evidence="1 2" key="1">
    <citation type="submission" date="2019-02" db="EMBL/GenBank/DDBJ databases">
        <authorList>
            <person name="Li S.-H."/>
        </authorList>
    </citation>
    <scope>NUCLEOTIDE SEQUENCE [LARGE SCALE GENOMIC DNA]</scope>
    <source>
        <strain evidence="1 2">IMCC14385</strain>
    </source>
</reference>
<dbReference type="KEGG" id="halc:EY643_11180"/>
<name>A0A5P9NK81_9GAMM</name>
<sequence length="156" mass="17866">MLQPRIKTPCIGVCSTGIGDSVCRGCKRFSHEVIDWNGYTEEQKRIVDTRLAGFLSQCVSNKLRILDGRLLKWQLEVQNVRFTPHHDEYCWLFSLLKAGAGQIAVPEDFGFEVDLKCRDVSLLDLREQIDAEYLLLSQAHYDRYIAVPDLFSSETP</sequence>
<dbReference type="AlphaFoldDB" id="A0A5P9NK81"/>
<accession>A0A5P9NK81</accession>
<dbReference type="InterPro" id="IPR010710">
    <property type="entry name" value="DUF1289"/>
</dbReference>
<dbReference type="EMBL" id="CP036422">
    <property type="protein sequence ID" value="QFU76177.1"/>
    <property type="molecule type" value="Genomic_DNA"/>
</dbReference>
<dbReference type="Pfam" id="PF06945">
    <property type="entry name" value="DUF1289"/>
    <property type="match status" value="1"/>
</dbReference>
<dbReference type="Proteomes" id="UP000326287">
    <property type="component" value="Chromosome"/>
</dbReference>
<evidence type="ECO:0000313" key="2">
    <source>
        <dbReference type="Proteomes" id="UP000326287"/>
    </source>
</evidence>
<protein>
    <submittedName>
        <fullName evidence="1">DUF1289 domain-containing protein</fullName>
    </submittedName>
</protein>
<gene>
    <name evidence="1" type="ORF">EY643_11180</name>
</gene>
<dbReference type="RefSeq" id="WP_152662282.1">
    <property type="nucleotide sequence ID" value="NZ_CP036422.1"/>
</dbReference>
<organism evidence="1 2">
    <name type="scientific">Halioglobus maricola</name>
    <dbReference type="NCBI Taxonomy" id="2601894"/>
    <lineage>
        <taxon>Bacteria</taxon>
        <taxon>Pseudomonadati</taxon>
        <taxon>Pseudomonadota</taxon>
        <taxon>Gammaproteobacteria</taxon>
        <taxon>Cellvibrionales</taxon>
        <taxon>Halieaceae</taxon>
        <taxon>Halioglobus</taxon>
    </lineage>
</organism>
<dbReference type="PANTHER" id="PTHR35175">
    <property type="entry name" value="DUF1289 DOMAIN-CONTAINING PROTEIN"/>
    <property type="match status" value="1"/>
</dbReference>
<proteinExistence type="predicted"/>
<dbReference type="PANTHER" id="PTHR35175:SF1">
    <property type="entry name" value="OXIDOREDUCTASE"/>
    <property type="match status" value="1"/>
</dbReference>
<keyword evidence="2" id="KW-1185">Reference proteome</keyword>